<feature type="domain" description="CKK" evidence="3">
    <location>
        <begin position="1"/>
        <end position="47"/>
    </location>
</feature>
<protein>
    <submittedName>
        <fullName evidence="4">cAMP3 protein</fullName>
    </submittedName>
</protein>
<reference evidence="4 5" key="1">
    <citation type="submission" date="2019-09" db="EMBL/GenBank/DDBJ databases">
        <title>Bird 10,000 Genomes (B10K) Project - Family phase.</title>
        <authorList>
            <person name="Zhang G."/>
        </authorList>
    </citation>
    <scope>NUCLEOTIDE SEQUENCE [LARGE SCALE GENOMIC DNA]</scope>
    <source>
        <strain evidence="4">B10K-DU-012-14</strain>
        <tissue evidence="4">Blood</tissue>
    </source>
</reference>
<evidence type="ECO:0000313" key="4">
    <source>
        <dbReference type="EMBL" id="NXT54260.1"/>
    </source>
</evidence>
<dbReference type="SUPFAM" id="SSF50346">
    <property type="entry name" value="PRC-barrel domain"/>
    <property type="match status" value="1"/>
</dbReference>
<dbReference type="InterPro" id="IPR032940">
    <property type="entry name" value="CAMSAP"/>
</dbReference>
<sequence length="52" mass="5760">LVEATYKYHSDRKRFARLPAVTMSLSVDAFSIPGHLRPPRRPGGNKAPATPK</sequence>
<dbReference type="GO" id="GO:0005516">
    <property type="term" value="F:calmodulin binding"/>
    <property type="evidence" value="ECO:0007669"/>
    <property type="project" value="InterPro"/>
</dbReference>
<dbReference type="GO" id="GO:0031122">
    <property type="term" value="P:cytoplasmic microtubule organization"/>
    <property type="evidence" value="ECO:0007669"/>
    <property type="project" value="TreeGrafter"/>
</dbReference>
<accession>A0A7L3DG49</accession>
<feature type="non-terminal residue" evidence="4">
    <location>
        <position position="52"/>
    </location>
</feature>
<feature type="non-terminal residue" evidence="4">
    <location>
        <position position="1"/>
    </location>
</feature>
<dbReference type="GO" id="GO:0036449">
    <property type="term" value="C:microtubule minus-end"/>
    <property type="evidence" value="ECO:0007669"/>
    <property type="project" value="TreeGrafter"/>
</dbReference>
<keyword evidence="1" id="KW-0493">Microtubule</keyword>
<dbReference type="PANTHER" id="PTHR21595">
    <property type="entry name" value="PATRONIN"/>
    <property type="match status" value="1"/>
</dbReference>
<feature type="region of interest" description="Disordered" evidence="2">
    <location>
        <begin position="31"/>
        <end position="52"/>
    </location>
</feature>
<dbReference type="GO" id="GO:0007026">
    <property type="term" value="P:negative regulation of microtubule depolymerization"/>
    <property type="evidence" value="ECO:0007669"/>
    <property type="project" value="TreeGrafter"/>
</dbReference>
<dbReference type="PROSITE" id="PS51508">
    <property type="entry name" value="CKK"/>
    <property type="match status" value="1"/>
</dbReference>
<dbReference type="EMBL" id="VZTS01019651">
    <property type="protein sequence ID" value="NXT54260.1"/>
    <property type="molecule type" value="Genomic_DNA"/>
</dbReference>
<dbReference type="InterPro" id="IPR014797">
    <property type="entry name" value="CKK_CAMSAP"/>
</dbReference>
<comment type="domain">
    <text evidence="1">The CKK domain binds microtubules.</text>
</comment>
<comment type="caution">
    <text evidence="4">The sequence shown here is derived from an EMBL/GenBank/DDBJ whole genome shotgun (WGS) entry which is preliminary data.</text>
</comment>
<dbReference type="InterPro" id="IPR011033">
    <property type="entry name" value="PRC_barrel-like_sf"/>
</dbReference>
<name>A0A7L3DG49_PLUSO</name>
<evidence type="ECO:0000256" key="2">
    <source>
        <dbReference type="SAM" id="MobiDB-lite"/>
    </source>
</evidence>
<dbReference type="Pfam" id="PF08683">
    <property type="entry name" value="CAMSAP_CKK"/>
    <property type="match status" value="1"/>
</dbReference>
<comment type="similarity">
    <text evidence="1">Belongs to the CAMSAP1 family.</text>
</comment>
<dbReference type="AlphaFoldDB" id="A0A7L3DG49"/>
<evidence type="ECO:0000313" key="5">
    <source>
        <dbReference type="Proteomes" id="UP000519225"/>
    </source>
</evidence>
<dbReference type="GO" id="GO:0051011">
    <property type="term" value="F:microtubule minus-end binding"/>
    <property type="evidence" value="ECO:0007669"/>
    <property type="project" value="TreeGrafter"/>
</dbReference>
<dbReference type="Gene3D" id="3.10.20.360">
    <property type="entry name" value="CKK domain"/>
    <property type="match status" value="1"/>
</dbReference>
<keyword evidence="5" id="KW-1185">Reference proteome</keyword>
<evidence type="ECO:0000259" key="3">
    <source>
        <dbReference type="PROSITE" id="PS51508"/>
    </source>
</evidence>
<dbReference type="Proteomes" id="UP000519225">
    <property type="component" value="Unassembled WGS sequence"/>
</dbReference>
<dbReference type="InterPro" id="IPR038209">
    <property type="entry name" value="CKK_dom_sf"/>
</dbReference>
<proteinExistence type="inferred from homology"/>
<gene>
    <name evidence="4" type="primary">Camsap3</name>
    <name evidence="4" type="ORF">PLUSOC_R15133</name>
</gene>
<evidence type="ECO:0000256" key="1">
    <source>
        <dbReference type="PROSITE-ProRule" id="PRU00841"/>
    </source>
</evidence>
<organism evidence="4 5">
    <name type="scientific">Pluvianellus socialis</name>
    <name type="common">Magellanic plover</name>
    <dbReference type="NCBI Taxonomy" id="227228"/>
    <lineage>
        <taxon>Eukaryota</taxon>
        <taxon>Metazoa</taxon>
        <taxon>Chordata</taxon>
        <taxon>Craniata</taxon>
        <taxon>Vertebrata</taxon>
        <taxon>Euteleostomi</taxon>
        <taxon>Archelosauria</taxon>
        <taxon>Archosauria</taxon>
        <taxon>Dinosauria</taxon>
        <taxon>Saurischia</taxon>
        <taxon>Theropoda</taxon>
        <taxon>Coelurosauria</taxon>
        <taxon>Aves</taxon>
        <taxon>Neognathae</taxon>
        <taxon>Neoaves</taxon>
        <taxon>Charadriiformes</taxon>
        <taxon>Charadriidae</taxon>
        <taxon>Pluvianellus</taxon>
    </lineage>
</organism>
<dbReference type="PANTHER" id="PTHR21595:SF2">
    <property type="entry name" value="CALMODULIN-REGULATED SPECTRIN-ASSOCIATED PROTEIN 3"/>
    <property type="match status" value="1"/>
</dbReference>